<dbReference type="SUPFAM" id="SSF116726">
    <property type="entry name" value="TrkA C-terminal domain-like"/>
    <property type="match status" value="2"/>
</dbReference>
<keyword evidence="3 8" id="KW-0812">Transmembrane</keyword>
<protein>
    <recommendedName>
        <fullName evidence="9">RCK C-terminal domain-containing protein</fullName>
    </recommendedName>
</protein>
<feature type="transmembrane region" description="Helical" evidence="8">
    <location>
        <begin position="102"/>
        <end position="122"/>
    </location>
</feature>
<proteinExistence type="predicted"/>
<gene>
    <name evidence="10" type="ORF">Agub_g10589</name>
</gene>
<feature type="transmembrane region" description="Helical" evidence="8">
    <location>
        <begin position="556"/>
        <end position="577"/>
    </location>
</feature>
<feature type="compositionally biased region" description="Polar residues" evidence="7">
    <location>
        <begin position="39"/>
        <end position="53"/>
    </location>
</feature>
<feature type="transmembrane region" description="Helical" evidence="8">
    <location>
        <begin position="181"/>
        <end position="203"/>
    </location>
</feature>
<feature type="transmembrane region" description="Helical" evidence="8">
    <location>
        <begin position="532"/>
        <end position="550"/>
    </location>
</feature>
<dbReference type="InterPro" id="IPR006037">
    <property type="entry name" value="RCK_C"/>
</dbReference>
<feature type="transmembrane region" description="Helical" evidence="8">
    <location>
        <begin position="304"/>
        <end position="325"/>
    </location>
</feature>
<dbReference type="Gene3D" id="3.30.70.1450">
    <property type="entry name" value="Regulator of K+ conductance, C-terminal domain"/>
    <property type="match status" value="2"/>
</dbReference>
<feature type="transmembrane region" description="Helical" evidence="8">
    <location>
        <begin position="584"/>
        <end position="605"/>
    </location>
</feature>
<evidence type="ECO:0000256" key="5">
    <source>
        <dbReference type="ARBA" id="ARBA00022989"/>
    </source>
</evidence>
<feature type="domain" description="RCK C-terminal" evidence="9">
    <location>
        <begin position="331"/>
        <end position="416"/>
    </location>
</feature>
<keyword evidence="6 8" id="KW-0472">Membrane</keyword>
<dbReference type="InterPro" id="IPR051679">
    <property type="entry name" value="DASS-Related_Transporters"/>
</dbReference>
<keyword evidence="11" id="KW-1185">Reference proteome</keyword>
<evidence type="ECO:0000256" key="6">
    <source>
        <dbReference type="ARBA" id="ARBA00023136"/>
    </source>
</evidence>
<keyword evidence="4" id="KW-0677">Repeat</keyword>
<dbReference type="InterPro" id="IPR004680">
    <property type="entry name" value="Cit_transptr-like_dom"/>
</dbReference>
<dbReference type="PANTHER" id="PTHR43652:SF2">
    <property type="entry name" value="BASIC AMINO ACID ANTIPORTER YFCC-RELATED"/>
    <property type="match status" value="1"/>
</dbReference>
<evidence type="ECO:0000256" key="4">
    <source>
        <dbReference type="ARBA" id="ARBA00022737"/>
    </source>
</evidence>
<evidence type="ECO:0000259" key="9">
    <source>
        <dbReference type="PROSITE" id="PS51202"/>
    </source>
</evidence>
<comment type="subcellular location">
    <subcellularLocation>
        <location evidence="1">Membrane</location>
        <topology evidence="1">Multi-pass membrane protein</topology>
    </subcellularLocation>
</comment>
<feature type="transmembrane region" description="Helical" evidence="8">
    <location>
        <begin position="704"/>
        <end position="724"/>
    </location>
</feature>
<evidence type="ECO:0000256" key="8">
    <source>
        <dbReference type="SAM" id="Phobius"/>
    </source>
</evidence>
<feature type="domain" description="RCK C-terminal" evidence="9">
    <location>
        <begin position="431"/>
        <end position="515"/>
    </location>
</feature>
<accession>A0AAD3HPX8</accession>
<dbReference type="GO" id="GO:0005886">
    <property type="term" value="C:plasma membrane"/>
    <property type="evidence" value="ECO:0007669"/>
    <property type="project" value="TreeGrafter"/>
</dbReference>
<keyword evidence="5 8" id="KW-1133">Transmembrane helix</keyword>
<keyword evidence="2" id="KW-0813">Transport</keyword>
<dbReference type="PANTHER" id="PTHR43652">
    <property type="entry name" value="BASIC AMINO ACID ANTIPORTER YFCC-RELATED"/>
    <property type="match status" value="1"/>
</dbReference>
<feature type="transmembrane region" description="Helical" evidence="8">
    <location>
        <begin position="263"/>
        <end position="284"/>
    </location>
</feature>
<name>A0AAD3HPX8_9CHLO</name>
<dbReference type="Proteomes" id="UP001054857">
    <property type="component" value="Unassembled WGS sequence"/>
</dbReference>
<reference evidence="10 11" key="1">
    <citation type="journal article" date="2021" name="Sci. Rep.">
        <title>Genome sequencing of the multicellular alga Astrephomene provides insights into convergent evolution of germ-soma differentiation.</title>
        <authorList>
            <person name="Yamashita S."/>
            <person name="Yamamoto K."/>
            <person name="Matsuzaki R."/>
            <person name="Suzuki S."/>
            <person name="Yamaguchi H."/>
            <person name="Hirooka S."/>
            <person name="Minakuchi Y."/>
            <person name="Miyagishima S."/>
            <person name="Kawachi M."/>
            <person name="Toyoda A."/>
            <person name="Nozaki H."/>
        </authorList>
    </citation>
    <scope>NUCLEOTIDE SEQUENCE [LARGE SCALE GENOMIC DNA]</scope>
    <source>
        <strain evidence="10 11">NIES-4017</strain>
    </source>
</reference>
<evidence type="ECO:0000256" key="1">
    <source>
        <dbReference type="ARBA" id="ARBA00004141"/>
    </source>
</evidence>
<dbReference type="InterPro" id="IPR031312">
    <property type="entry name" value="Na/sul_symport_CS"/>
</dbReference>
<dbReference type="Pfam" id="PF03600">
    <property type="entry name" value="CitMHS"/>
    <property type="match status" value="1"/>
</dbReference>
<evidence type="ECO:0000256" key="2">
    <source>
        <dbReference type="ARBA" id="ARBA00022448"/>
    </source>
</evidence>
<dbReference type="GO" id="GO:0008324">
    <property type="term" value="F:monoatomic cation transmembrane transporter activity"/>
    <property type="evidence" value="ECO:0007669"/>
    <property type="project" value="InterPro"/>
</dbReference>
<sequence length="725" mass="77343">MANRLTLGAIKRALMQSNLGETPQASSVSLELPLCDSSSQTAADSAGTVNSQPHAKPNKPSLLASSDLRDLFSWNVWRRAARRRLKYVRPKELWQLIKQERWTILIALLFAVALLVLEFTAWRDLSSDAWFTLWATYACLVPMVRGAVDPDICLFAGATLLLLRGVITPHDVFAGLANDSIVSIALMMAIAAGLEASGALEFVPELVMGRSRREWVGQLRLHIAVASVSAVMNNTPLVAVMIPVVEAWCRQNNHHVSRFMIPLSYSAILGGLCTIIGTSTNLIARGMAQDALPSLKIPFIEIGMIGLPLTVAGGLYVVLLSPLLLPKRDTLMAAVVADPREYVVSVRVDARYAHIGRTIEAAGLRHLRGLFLADLQRQDGTMLPSPPPTTVILQGDKLTFAGDITGMQHILSLPGLNPISSADLAADLEESAAASGGSAERVMVEAVVAMGSPIVNMTIRDCHFRSRYGAVVLAVHRNGERIMGGLGDIVVKGGDTMLLEAGPDFLTKFKHSSEWALAVDAFRVSTPKRDPLGLLTALGVFITMIVLNSMDLLPLATTALVCLFVYLLTGVLTVAQVRAAIPGTVLLTVAGAFGVAKALTVTGLADRLASSLLSCFSWMGRAGAVTSVYVTTSLLTALLSNGAAVTLMFPIALRTAQQAGIGFKGPLYALMVGASSDFSTPIGYQTNLMVSGPGGYRFLDYTRFGLPLQLVAGLITVPICVCVFS</sequence>
<evidence type="ECO:0000313" key="11">
    <source>
        <dbReference type="Proteomes" id="UP001054857"/>
    </source>
</evidence>
<evidence type="ECO:0000256" key="7">
    <source>
        <dbReference type="SAM" id="MobiDB-lite"/>
    </source>
</evidence>
<feature type="transmembrane region" description="Helical" evidence="8">
    <location>
        <begin position="152"/>
        <end position="169"/>
    </location>
</feature>
<comment type="caution">
    <text evidence="10">The sequence shown here is derived from an EMBL/GenBank/DDBJ whole genome shotgun (WGS) entry which is preliminary data.</text>
</comment>
<feature type="transmembrane region" description="Helical" evidence="8">
    <location>
        <begin position="625"/>
        <end position="653"/>
    </location>
</feature>
<evidence type="ECO:0000256" key="3">
    <source>
        <dbReference type="ARBA" id="ARBA00022692"/>
    </source>
</evidence>
<feature type="region of interest" description="Disordered" evidence="7">
    <location>
        <begin position="39"/>
        <end position="62"/>
    </location>
</feature>
<dbReference type="PROSITE" id="PS01271">
    <property type="entry name" value="NA_SULFATE"/>
    <property type="match status" value="1"/>
</dbReference>
<dbReference type="InterPro" id="IPR036721">
    <property type="entry name" value="RCK_C_sf"/>
</dbReference>
<dbReference type="Pfam" id="PF02080">
    <property type="entry name" value="TrkA_C"/>
    <property type="match status" value="2"/>
</dbReference>
<dbReference type="PROSITE" id="PS51202">
    <property type="entry name" value="RCK_C"/>
    <property type="match status" value="2"/>
</dbReference>
<organism evidence="10 11">
    <name type="scientific">Astrephomene gubernaculifera</name>
    <dbReference type="NCBI Taxonomy" id="47775"/>
    <lineage>
        <taxon>Eukaryota</taxon>
        <taxon>Viridiplantae</taxon>
        <taxon>Chlorophyta</taxon>
        <taxon>core chlorophytes</taxon>
        <taxon>Chlorophyceae</taxon>
        <taxon>CS clade</taxon>
        <taxon>Chlamydomonadales</taxon>
        <taxon>Astrephomenaceae</taxon>
        <taxon>Astrephomene</taxon>
    </lineage>
</organism>
<dbReference type="EMBL" id="BMAR01000026">
    <property type="protein sequence ID" value="GFR48768.1"/>
    <property type="molecule type" value="Genomic_DNA"/>
</dbReference>
<evidence type="ECO:0000313" key="10">
    <source>
        <dbReference type="EMBL" id="GFR48768.1"/>
    </source>
</evidence>
<dbReference type="GO" id="GO:0006813">
    <property type="term" value="P:potassium ion transport"/>
    <property type="evidence" value="ECO:0007669"/>
    <property type="project" value="InterPro"/>
</dbReference>
<feature type="transmembrane region" description="Helical" evidence="8">
    <location>
        <begin position="665"/>
        <end position="684"/>
    </location>
</feature>
<dbReference type="AlphaFoldDB" id="A0AAD3HPX8"/>